<protein>
    <submittedName>
        <fullName evidence="2">YcaO-like family protein</fullName>
    </submittedName>
</protein>
<evidence type="ECO:0000313" key="3">
    <source>
        <dbReference type="Proteomes" id="UP001299012"/>
    </source>
</evidence>
<sequence>MLLDWIPARPVADGAETLVPEHAVRLGRTVHNDWRLHLPSASTNGLASGNTRAEAIVHGPCEVIERDVLSALTGPGLLGPAHRCWPRRARCRSPRPGPAQLRRRH</sequence>
<evidence type="ECO:0000313" key="2">
    <source>
        <dbReference type="EMBL" id="MCG0062078.1"/>
    </source>
</evidence>
<comment type="caution">
    <text evidence="2">The sequence shown here is derived from an EMBL/GenBank/DDBJ whole genome shotgun (WGS) entry which is preliminary data.</text>
</comment>
<accession>A0ABS9J940</accession>
<dbReference type="PANTHER" id="PTHR37809:SF1">
    <property type="entry name" value="RIBOSOMAL PROTEIN S12 METHYLTHIOTRANSFERASE ACCESSORY FACTOR YCAO"/>
    <property type="match status" value="1"/>
</dbReference>
<keyword evidence="3" id="KW-1185">Reference proteome</keyword>
<dbReference type="Proteomes" id="UP001299012">
    <property type="component" value="Unassembled WGS sequence"/>
</dbReference>
<dbReference type="PANTHER" id="PTHR37809">
    <property type="entry name" value="RIBOSOMAL PROTEIN S12 METHYLTHIOTRANSFERASE ACCESSORY FACTOR YCAO"/>
    <property type="match status" value="1"/>
</dbReference>
<proteinExistence type="predicted"/>
<dbReference type="InterPro" id="IPR003776">
    <property type="entry name" value="YcaO-like_dom"/>
</dbReference>
<dbReference type="Gene3D" id="3.30.1330.230">
    <property type="match status" value="1"/>
</dbReference>
<dbReference type="PROSITE" id="PS51664">
    <property type="entry name" value="YCAO"/>
    <property type="match status" value="1"/>
</dbReference>
<dbReference type="Pfam" id="PF02624">
    <property type="entry name" value="YcaO"/>
    <property type="match status" value="1"/>
</dbReference>
<evidence type="ECO:0000259" key="1">
    <source>
        <dbReference type="PROSITE" id="PS51664"/>
    </source>
</evidence>
<dbReference type="EMBL" id="JAKKZF010000005">
    <property type="protein sequence ID" value="MCG0062078.1"/>
    <property type="molecule type" value="Genomic_DNA"/>
</dbReference>
<organism evidence="2 3">
    <name type="scientific">Streptomyces tricolor</name>
    <dbReference type="NCBI Taxonomy" id="68277"/>
    <lineage>
        <taxon>Bacteria</taxon>
        <taxon>Bacillati</taxon>
        <taxon>Actinomycetota</taxon>
        <taxon>Actinomycetes</taxon>
        <taxon>Kitasatosporales</taxon>
        <taxon>Streptomycetaceae</taxon>
        <taxon>Streptomyces</taxon>
        <taxon>Streptomyces violaceoruber group</taxon>
    </lineage>
</organism>
<reference evidence="2 3" key="1">
    <citation type="submission" date="2022-01" db="EMBL/GenBank/DDBJ databases">
        <title>Draft Genome Sequences of Seven Type Strains of the Genus Streptomyces.</title>
        <authorList>
            <person name="Aziz S."/>
            <person name="Coretto E."/>
            <person name="Chronakova A."/>
            <person name="Sproer C."/>
            <person name="Huber K."/>
            <person name="Nouioui I."/>
            <person name="Gross H."/>
        </authorList>
    </citation>
    <scope>NUCLEOTIDE SEQUENCE [LARGE SCALE GENOMIC DNA]</scope>
    <source>
        <strain evidence="2 3">DSM 41685</strain>
    </source>
</reference>
<name>A0ABS9J940_9ACTN</name>
<feature type="domain" description="YcaO" evidence="1">
    <location>
        <begin position="1"/>
        <end position="105"/>
    </location>
</feature>
<gene>
    <name evidence="2" type="ORF">L0F81_02040</name>
</gene>